<reference evidence="1 3" key="1">
    <citation type="submission" date="2015-09" db="EMBL/GenBank/DDBJ databases">
        <authorList>
            <consortium name="Pathogen Informatics"/>
        </authorList>
    </citation>
    <scope>NUCLEOTIDE SEQUENCE [LARGE SCALE GENOMIC DNA]</scope>
    <source>
        <strain evidence="1 3">2789STDY5834921</strain>
    </source>
</reference>
<dbReference type="AlphaFoldDB" id="A0A174MIP1"/>
<dbReference type="Proteomes" id="UP000095413">
    <property type="component" value="Unassembled WGS sequence"/>
</dbReference>
<proteinExistence type="predicted"/>
<dbReference type="EMBL" id="CABHNB010000043">
    <property type="protein sequence ID" value="VUX19183.1"/>
    <property type="molecule type" value="Genomic_DNA"/>
</dbReference>
<dbReference type="EMBL" id="CZBA01000004">
    <property type="protein sequence ID" value="CUP33795.1"/>
    <property type="molecule type" value="Genomic_DNA"/>
</dbReference>
<dbReference type="Proteomes" id="UP000409147">
    <property type="component" value="Unassembled WGS sequence"/>
</dbReference>
<dbReference type="RefSeq" id="WP_044924895.1">
    <property type="nucleotide sequence ID" value="NZ_CABHNB010000043.1"/>
</dbReference>
<name>A0A174MIP1_9FIRM</name>
<organism evidence="1 3">
    <name type="scientific">Blautia obeum</name>
    <dbReference type="NCBI Taxonomy" id="40520"/>
    <lineage>
        <taxon>Bacteria</taxon>
        <taxon>Bacillati</taxon>
        <taxon>Bacillota</taxon>
        <taxon>Clostridia</taxon>
        <taxon>Lachnospirales</taxon>
        <taxon>Lachnospiraceae</taxon>
        <taxon>Blautia</taxon>
    </lineage>
</organism>
<reference evidence="2 4" key="2">
    <citation type="submission" date="2019-07" db="EMBL/GenBank/DDBJ databases">
        <authorList>
            <person name="Hibberd C M."/>
            <person name="Gehrig L. J."/>
            <person name="Chang H.-W."/>
            <person name="Venkatesh S."/>
        </authorList>
    </citation>
    <scope>NUCLEOTIDE SEQUENCE [LARGE SCALE GENOMIC DNA]</scope>
    <source>
        <strain evidence="2">Ruminococcus_obeum_SSTS_Bg7063</strain>
    </source>
</reference>
<gene>
    <name evidence="1" type="ORF">ERS852533_01036</name>
    <name evidence="2" type="ORF">ROSSTS7063_02931</name>
</gene>
<evidence type="ECO:0000313" key="4">
    <source>
        <dbReference type="Proteomes" id="UP000409147"/>
    </source>
</evidence>
<dbReference type="OrthoDB" id="2589256at2"/>
<protein>
    <submittedName>
        <fullName evidence="1">Uncharacterized protein</fullName>
    </submittedName>
</protein>
<accession>A0A174MIP1</accession>
<sequence length="165" mass="19553">MAILIVCLYIGLIEEKLQKISKPVLGLCAIVLLSTYIISVGDNLLYTQESVSKTESKDIELTENENNKGIYLDLYVSPSLYYEYKGRYAINRAVYMLPWYMDWYEKDEIDDLFTYNPKVVVYDEEEDAWVYTHYAPAFVTQLEEYYYRFSNNNEKAGYNIWLRND</sequence>
<evidence type="ECO:0000313" key="2">
    <source>
        <dbReference type="EMBL" id="VUX19183.1"/>
    </source>
</evidence>
<evidence type="ECO:0000313" key="3">
    <source>
        <dbReference type="Proteomes" id="UP000095413"/>
    </source>
</evidence>
<keyword evidence="4" id="KW-1185">Reference proteome</keyword>
<evidence type="ECO:0000313" key="1">
    <source>
        <dbReference type="EMBL" id="CUP33795.1"/>
    </source>
</evidence>
<dbReference type="GeneID" id="79803778"/>